<dbReference type="PANTHER" id="PTHR45778:SF3">
    <property type="entry name" value="PURPLE ACID PHOSPHATASE"/>
    <property type="match status" value="1"/>
</dbReference>
<protein>
    <recommendedName>
        <fullName evidence="5">Purple acid phosphatase</fullName>
        <ecNumber evidence="5">3.1.3.2</ecNumber>
    </recommendedName>
</protein>
<dbReference type="EC" id="3.1.3.2" evidence="5"/>
<feature type="chain" id="PRO_5023159199" description="Purple acid phosphatase" evidence="5">
    <location>
        <begin position="26"/>
        <end position="669"/>
    </location>
</feature>
<feature type="compositionally biased region" description="Basic and acidic residues" evidence="6">
    <location>
        <begin position="34"/>
        <end position="47"/>
    </location>
</feature>
<keyword evidence="10" id="KW-1185">Reference proteome</keyword>
<gene>
    <name evidence="9" type="ORF">A3770_19p84650</name>
</gene>
<feature type="signal peptide" evidence="5">
    <location>
        <begin position="1"/>
        <end position="25"/>
    </location>
</feature>
<keyword evidence="4" id="KW-0325">Glycoprotein</keyword>
<dbReference type="Pfam" id="PF14008">
    <property type="entry name" value="Metallophos_C"/>
    <property type="match status" value="1"/>
</dbReference>
<comment type="catalytic activity">
    <reaction evidence="5">
        <text>a phosphate monoester + H2O = an alcohol + phosphate</text>
        <dbReference type="Rhea" id="RHEA:15017"/>
        <dbReference type="ChEBI" id="CHEBI:15377"/>
        <dbReference type="ChEBI" id="CHEBI:30879"/>
        <dbReference type="ChEBI" id="CHEBI:43474"/>
        <dbReference type="ChEBI" id="CHEBI:67140"/>
        <dbReference type="EC" id="3.1.3.2"/>
    </reaction>
</comment>
<sequence length="669" mass="75715">MKCGVILVLALVVATSSLLVQHAQASRPNNSWSWRDHHHEDGHDDDVDSNRLEDWVRRFQREGGASTPRVLSRRSRSGHLDPHGPQIKVNQTFVVDNGDWVRVFFNLNQSDAEERREEDGVGAASASAAAADGNGVAWEEYHYICLFQGLEFLKEKEWPAVPLKWKVLTEEDKRRGYVDARMLLVGQEDEHFALIHHDYHRNEVVVEAISEGVSFQNPDEPVGVHLAVGYEPEDLVVQWNTFGSITRDKPYDPVVLVIDDETKDGIEFSGGRTETYGREDLCGSPANSVGYVEPGYTHTLTMKAGEGLVAGRRYTYFVGDKDRAMRGPFSLIAPVGDWTEAGDDDYVSIFAIADMGEFPIDGFQDQGEEISTQPSVLVVRGMREELERSDSEGSGQWLMVHNGDIAYARGYGAIWHSFFDRIEPLASRMPYMTTIGNHERDWPHSGDRYGGKDSNGECGVPYMARTPMPRPSGPDKPWYSFKFGPVHFVQLSTEHEFGRDSEQFSFVMDELDHKVNRTATPWLIFGFHRPLYIDSTYDDPKVNSSDQVVARELRDAFERVFLEYEVDMTWVGHHHSYQRTCGVFESKCVPKDASDGTERAPVHVVLGHAGANLCDNLYKKKPDYFEVVENTKHGFTKVEASRTSLRMRSFDTEGGLIDDFTLKARKHHH</sequence>
<evidence type="ECO:0000313" key="10">
    <source>
        <dbReference type="Proteomes" id="UP000316726"/>
    </source>
</evidence>
<evidence type="ECO:0000256" key="5">
    <source>
        <dbReference type="RuleBase" id="RU361203"/>
    </source>
</evidence>
<evidence type="ECO:0000256" key="6">
    <source>
        <dbReference type="SAM" id="MobiDB-lite"/>
    </source>
</evidence>
<dbReference type="AlphaFoldDB" id="A0A5B8MZ72"/>
<dbReference type="InterPro" id="IPR008963">
    <property type="entry name" value="Purple_acid_Pase-like_N"/>
</dbReference>
<dbReference type="EMBL" id="CP031052">
    <property type="protein sequence ID" value="QDZ25947.1"/>
    <property type="molecule type" value="Genomic_DNA"/>
</dbReference>
<comment type="subunit">
    <text evidence="2">Homodimer.</text>
</comment>
<keyword evidence="3 5" id="KW-0732">Signal</keyword>
<dbReference type="InterPro" id="IPR029052">
    <property type="entry name" value="Metallo-depent_PP-like"/>
</dbReference>
<dbReference type="STRING" id="1764295.A0A5B8MZ72"/>
<evidence type="ECO:0000259" key="8">
    <source>
        <dbReference type="Pfam" id="PF14008"/>
    </source>
</evidence>
<evidence type="ECO:0000256" key="4">
    <source>
        <dbReference type="ARBA" id="ARBA00023180"/>
    </source>
</evidence>
<name>A0A5B8MZ72_9CHLO</name>
<evidence type="ECO:0000256" key="3">
    <source>
        <dbReference type="ARBA" id="ARBA00022729"/>
    </source>
</evidence>
<feature type="domain" description="Calcineurin-like phosphoesterase" evidence="7">
    <location>
        <begin position="398"/>
        <end position="577"/>
    </location>
</feature>
<dbReference type="InterPro" id="IPR025733">
    <property type="entry name" value="PAPs_C"/>
</dbReference>
<organism evidence="9 10">
    <name type="scientific">Chloropicon primus</name>
    <dbReference type="NCBI Taxonomy" id="1764295"/>
    <lineage>
        <taxon>Eukaryota</taxon>
        <taxon>Viridiplantae</taxon>
        <taxon>Chlorophyta</taxon>
        <taxon>Chloropicophyceae</taxon>
        <taxon>Chloropicales</taxon>
        <taxon>Chloropicaceae</taxon>
        <taxon>Chloropicon</taxon>
    </lineage>
</organism>
<dbReference type="OrthoDB" id="45007at2759"/>
<evidence type="ECO:0000256" key="1">
    <source>
        <dbReference type="ARBA" id="ARBA00008723"/>
    </source>
</evidence>
<dbReference type="CDD" id="cd00839">
    <property type="entry name" value="MPP_PAPs"/>
    <property type="match status" value="1"/>
</dbReference>
<dbReference type="Proteomes" id="UP000316726">
    <property type="component" value="Chromosome 19"/>
</dbReference>
<dbReference type="Pfam" id="PF00149">
    <property type="entry name" value="Metallophos"/>
    <property type="match status" value="1"/>
</dbReference>
<evidence type="ECO:0000256" key="2">
    <source>
        <dbReference type="ARBA" id="ARBA00011738"/>
    </source>
</evidence>
<dbReference type="GO" id="GO:0046872">
    <property type="term" value="F:metal ion binding"/>
    <property type="evidence" value="ECO:0007669"/>
    <property type="project" value="InterPro"/>
</dbReference>
<comment type="similarity">
    <text evidence="1 5">Belongs to the metallophosphoesterase superfamily. Purple acid phosphatase family.</text>
</comment>
<proteinExistence type="inferred from homology"/>
<dbReference type="SUPFAM" id="SSF49363">
    <property type="entry name" value="Purple acid phosphatase, N-terminal domain"/>
    <property type="match status" value="1"/>
</dbReference>
<keyword evidence="5" id="KW-0378">Hydrolase</keyword>
<feature type="region of interest" description="Disordered" evidence="6">
    <location>
        <begin position="28"/>
        <end position="47"/>
    </location>
</feature>
<feature type="domain" description="Purple acid phosphatase C-terminal" evidence="8">
    <location>
        <begin position="600"/>
        <end position="658"/>
    </location>
</feature>
<evidence type="ECO:0000259" key="7">
    <source>
        <dbReference type="Pfam" id="PF00149"/>
    </source>
</evidence>
<dbReference type="SUPFAM" id="SSF56300">
    <property type="entry name" value="Metallo-dependent phosphatases"/>
    <property type="match status" value="1"/>
</dbReference>
<dbReference type="PANTHER" id="PTHR45778">
    <property type="entry name" value="PURPLE ACID PHOSPHATASE-RELATED"/>
    <property type="match status" value="1"/>
</dbReference>
<dbReference type="GO" id="GO:0003993">
    <property type="term" value="F:acid phosphatase activity"/>
    <property type="evidence" value="ECO:0007669"/>
    <property type="project" value="UniProtKB-EC"/>
</dbReference>
<reference evidence="9 10" key="1">
    <citation type="submission" date="2018-07" db="EMBL/GenBank/DDBJ databases">
        <title>The complete nuclear genome of the prasinophyte Chloropicon primus (CCMP1205).</title>
        <authorList>
            <person name="Pombert J.-F."/>
            <person name="Otis C."/>
            <person name="Turmel M."/>
            <person name="Lemieux C."/>
        </authorList>
    </citation>
    <scope>NUCLEOTIDE SEQUENCE [LARGE SCALE GENOMIC DNA]</scope>
    <source>
        <strain evidence="9 10">CCMP1205</strain>
    </source>
</reference>
<dbReference type="Gene3D" id="3.60.21.10">
    <property type="match status" value="1"/>
</dbReference>
<evidence type="ECO:0000313" key="9">
    <source>
        <dbReference type="EMBL" id="QDZ25947.1"/>
    </source>
</evidence>
<dbReference type="InterPro" id="IPR041792">
    <property type="entry name" value="MPP_PAP"/>
</dbReference>
<accession>A0A5B8MZ72</accession>
<dbReference type="InterPro" id="IPR004843">
    <property type="entry name" value="Calcineurin-like_PHP"/>
</dbReference>